<sequence length="97" mass="10652">MSSEKILSVLRAPHISEKAARAQEINQYVFEVAQDATKADVKAAVEQLFSVKVTAVNVVNVKGKNKTFRFRSGSRGDWRKAYVKLADGQSIDLAAKA</sequence>
<evidence type="ECO:0000313" key="5">
    <source>
        <dbReference type="EMBL" id="MCK7594268.1"/>
    </source>
</evidence>
<keyword evidence="6" id="KW-1185">Reference proteome</keyword>
<dbReference type="PANTHER" id="PTHR11620">
    <property type="entry name" value="60S RIBOSOMAL PROTEIN L23A"/>
    <property type="match status" value="1"/>
</dbReference>
<keyword evidence="4" id="KW-0694">RNA-binding</keyword>
<reference evidence="5" key="1">
    <citation type="submission" date="2022-04" db="EMBL/GenBank/DDBJ databases">
        <title>Lysobacter sp. CAU 1642 isolated from sea sand.</title>
        <authorList>
            <person name="Kim W."/>
        </authorList>
    </citation>
    <scope>NUCLEOTIDE SEQUENCE</scope>
    <source>
        <strain evidence="5">CAU 1642</strain>
    </source>
</reference>
<dbReference type="NCBIfam" id="NF004359">
    <property type="entry name" value="PRK05738.1-3"/>
    <property type="match status" value="1"/>
</dbReference>
<dbReference type="Pfam" id="PF00276">
    <property type="entry name" value="Ribosomal_L23"/>
    <property type="match status" value="1"/>
</dbReference>
<comment type="subunit">
    <text evidence="4">Part of the 50S ribosomal subunit. Contacts protein L29, and trigger factor when it is bound to the ribosome.</text>
</comment>
<dbReference type="InterPro" id="IPR012677">
    <property type="entry name" value="Nucleotide-bd_a/b_plait_sf"/>
</dbReference>
<dbReference type="EMBL" id="JALNMH010000009">
    <property type="protein sequence ID" value="MCK7594268.1"/>
    <property type="molecule type" value="Genomic_DNA"/>
</dbReference>
<dbReference type="InterPro" id="IPR012678">
    <property type="entry name" value="Ribosomal_uL23/eL15/eS24_sf"/>
</dbReference>
<evidence type="ECO:0000256" key="1">
    <source>
        <dbReference type="ARBA" id="ARBA00006700"/>
    </source>
</evidence>
<dbReference type="HAMAP" id="MF_01369_B">
    <property type="entry name" value="Ribosomal_uL23_B"/>
    <property type="match status" value="1"/>
</dbReference>
<accession>A0ABT0GIK7</accession>
<keyword evidence="2 4" id="KW-0689">Ribosomal protein</keyword>
<proteinExistence type="inferred from homology"/>
<dbReference type="Gene3D" id="3.30.70.330">
    <property type="match status" value="1"/>
</dbReference>
<protein>
    <recommendedName>
        <fullName evidence="4">Large ribosomal subunit protein uL23</fullName>
    </recommendedName>
</protein>
<comment type="function">
    <text evidence="4">One of the early assembly proteins it binds 23S rRNA. One of the proteins that surrounds the polypeptide exit tunnel on the outside of the ribosome. Forms the main docking site for trigger factor binding to the ribosome.</text>
</comment>
<dbReference type="SUPFAM" id="SSF54189">
    <property type="entry name" value="Ribosomal proteins S24e, L23 and L15e"/>
    <property type="match status" value="1"/>
</dbReference>
<keyword evidence="3 4" id="KW-0687">Ribonucleoprotein</keyword>
<dbReference type="Proteomes" id="UP001431449">
    <property type="component" value="Unassembled WGS sequence"/>
</dbReference>
<dbReference type="RefSeq" id="WP_248209319.1">
    <property type="nucleotide sequence ID" value="NZ_JALNMH010000009.1"/>
</dbReference>
<gene>
    <name evidence="4 5" type="primary">rplW</name>
    <name evidence="5" type="ORF">M0G41_11360</name>
</gene>
<keyword evidence="4" id="KW-0699">rRNA-binding</keyword>
<dbReference type="InterPro" id="IPR013025">
    <property type="entry name" value="Ribosomal_uL23-like"/>
</dbReference>
<evidence type="ECO:0000256" key="4">
    <source>
        <dbReference type="HAMAP-Rule" id="MF_01369"/>
    </source>
</evidence>
<comment type="caution">
    <text evidence="5">The sequence shown here is derived from an EMBL/GenBank/DDBJ whole genome shotgun (WGS) entry which is preliminary data.</text>
</comment>
<evidence type="ECO:0000256" key="3">
    <source>
        <dbReference type="ARBA" id="ARBA00023274"/>
    </source>
</evidence>
<organism evidence="5 6">
    <name type="scientific">Pseudomarimonas salicorniae</name>
    <dbReference type="NCBI Taxonomy" id="2933270"/>
    <lineage>
        <taxon>Bacteria</taxon>
        <taxon>Pseudomonadati</taxon>
        <taxon>Pseudomonadota</taxon>
        <taxon>Gammaproteobacteria</taxon>
        <taxon>Lysobacterales</taxon>
        <taxon>Lysobacteraceae</taxon>
        <taxon>Pseudomarimonas</taxon>
    </lineage>
</organism>
<dbReference type="NCBIfam" id="NF004363">
    <property type="entry name" value="PRK05738.2-4"/>
    <property type="match status" value="1"/>
</dbReference>
<evidence type="ECO:0000313" key="6">
    <source>
        <dbReference type="Proteomes" id="UP001431449"/>
    </source>
</evidence>
<evidence type="ECO:0000256" key="2">
    <source>
        <dbReference type="ARBA" id="ARBA00022980"/>
    </source>
</evidence>
<name>A0ABT0GIK7_9GAMM</name>
<dbReference type="GO" id="GO:0005840">
    <property type="term" value="C:ribosome"/>
    <property type="evidence" value="ECO:0007669"/>
    <property type="project" value="UniProtKB-KW"/>
</dbReference>
<comment type="similarity">
    <text evidence="1 4">Belongs to the universal ribosomal protein uL23 family.</text>
</comment>